<evidence type="ECO:0000313" key="3">
    <source>
        <dbReference type="Proteomes" id="UP000828390"/>
    </source>
</evidence>
<feature type="region of interest" description="Disordered" evidence="1">
    <location>
        <begin position="1"/>
        <end position="29"/>
    </location>
</feature>
<dbReference type="Proteomes" id="UP000828390">
    <property type="component" value="Unassembled WGS sequence"/>
</dbReference>
<feature type="compositionally biased region" description="Acidic residues" evidence="1">
    <location>
        <begin position="1"/>
        <end position="14"/>
    </location>
</feature>
<reference evidence="2" key="2">
    <citation type="submission" date="2020-11" db="EMBL/GenBank/DDBJ databases">
        <authorList>
            <person name="McCartney M.A."/>
            <person name="Auch B."/>
            <person name="Kono T."/>
            <person name="Mallez S."/>
            <person name="Becker A."/>
            <person name="Gohl D.M."/>
            <person name="Silverstein K.A.T."/>
            <person name="Koren S."/>
            <person name="Bechman K.B."/>
            <person name="Herman A."/>
            <person name="Abrahante J.E."/>
            <person name="Garbe J."/>
        </authorList>
    </citation>
    <scope>NUCLEOTIDE SEQUENCE</scope>
    <source>
        <strain evidence="2">Duluth1</strain>
        <tissue evidence="2">Whole animal</tissue>
    </source>
</reference>
<keyword evidence="3" id="KW-1185">Reference proteome</keyword>
<gene>
    <name evidence="2" type="ORF">DPMN_191368</name>
</gene>
<comment type="caution">
    <text evidence="2">The sequence shown here is derived from an EMBL/GenBank/DDBJ whole genome shotgun (WGS) entry which is preliminary data.</text>
</comment>
<sequence length="141" mass="16036">MSESTEEVTEEIDDVRDVNSGPGFGWTSPDSIRIRRTTISCYSTGDDVGKEMSQHEYDVIEKRQEIVSRHTREERKEVNEACGLERSLQLQITAVKQTREAVVTGYKSKLVWRRGRTSRTDSDGGRDRHVSLVSYRSPQAG</sequence>
<accession>A0A9D4BE62</accession>
<protein>
    <submittedName>
        <fullName evidence="2">Uncharacterized protein</fullName>
    </submittedName>
</protein>
<dbReference type="EMBL" id="JAIWYP010000027">
    <property type="protein sequence ID" value="KAH3691954.1"/>
    <property type="molecule type" value="Genomic_DNA"/>
</dbReference>
<evidence type="ECO:0000313" key="2">
    <source>
        <dbReference type="EMBL" id="KAH3691954.1"/>
    </source>
</evidence>
<reference evidence="2" key="1">
    <citation type="journal article" date="2019" name="bioRxiv">
        <title>The Genome of the Zebra Mussel, Dreissena polymorpha: A Resource for Invasive Species Research.</title>
        <authorList>
            <person name="McCartney M.A."/>
            <person name="Auch B."/>
            <person name="Kono T."/>
            <person name="Mallez S."/>
            <person name="Zhang Y."/>
            <person name="Obille A."/>
            <person name="Becker A."/>
            <person name="Abrahante J.E."/>
            <person name="Garbe J."/>
            <person name="Badalamenti J.P."/>
            <person name="Herman A."/>
            <person name="Mangelson H."/>
            <person name="Liachko I."/>
            <person name="Sullivan S."/>
            <person name="Sone E.D."/>
            <person name="Koren S."/>
            <person name="Silverstein K.A.T."/>
            <person name="Beckman K.B."/>
            <person name="Gohl D.M."/>
        </authorList>
    </citation>
    <scope>NUCLEOTIDE SEQUENCE</scope>
    <source>
        <strain evidence="2">Duluth1</strain>
        <tissue evidence="2">Whole animal</tissue>
    </source>
</reference>
<feature type="compositionally biased region" description="Basic and acidic residues" evidence="1">
    <location>
        <begin position="118"/>
        <end position="130"/>
    </location>
</feature>
<evidence type="ECO:0000256" key="1">
    <source>
        <dbReference type="SAM" id="MobiDB-lite"/>
    </source>
</evidence>
<proteinExistence type="predicted"/>
<feature type="region of interest" description="Disordered" evidence="1">
    <location>
        <begin position="113"/>
        <end position="141"/>
    </location>
</feature>
<dbReference type="AlphaFoldDB" id="A0A9D4BE62"/>
<organism evidence="2 3">
    <name type="scientific">Dreissena polymorpha</name>
    <name type="common">Zebra mussel</name>
    <name type="synonym">Mytilus polymorpha</name>
    <dbReference type="NCBI Taxonomy" id="45954"/>
    <lineage>
        <taxon>Eukaryota</taxon>
        <taxon>Metazoa</taxon>
        <taxon>Spiralia</taxon>
        <taxon>Lophotrochozoa</taxon>
        <taxon>Mollusca</taxon>
        <taxon>Bivalvia</taxon>
        <taxon>Autobranchia</taxon>
        <taxon>Heteroconchia</taxon>
        <taxon>Euheterodonta</taxon>
        <taxon>Imparidentia</taxon>
        <taxon>Neoheterodontei</taxon>
        <taxon>Myida</taxon>
        <taxon>Dreissenoidea</taxon>
        <taxon>Dreissenidae</taxon>
        <taxon>Dreissena</taxon>
    </lineage>
</organism>
<name>A0A9D4BE62_DREPO</name>